<name>A0ABQ4F9B7_9ACTN</name>
<keyword evidence="3" id="KW-1185">Reference proteome</keyword>
<dbReference type="Proteomes" id="UP000651728">
    <property type="component" value="Unassembled WGS sequence"/>
</dbReference>
<reference evidence="2 3" key="1">
    <citation type="submission" date="2021-01" db="EMBL/GenBank/DDBJ databases">
        <title>Whole genome shotgun sequence of Microbispora amethystogenes NBRC 101907.</title>
        <authorList>
            <person name="Komaki H."/>
            <person name="Tamura T."/>
        </authorList>
    </citation>
    <scope>NUCLEOTIDE SEQUENCE [LARGE SCALE GENOMIC DNA]</scope>
    <source>
        <strain evidence="2 3">NBRC 101907</strain>
    </source>
</reference>
<keyword evidence="1" id="KW-0175">Coiled coil</keyword>
<protein>
    <recommendedName>
        <fullName evidence="4">DUF342 domain-containing protein</fullName>
    </recommendedName>
</protein>
<gene>
    <name evidence="2" type="ORF">Mam01_15760</name>
</gene>
<dbReference type="EMBL" id="BOOB01000010">
    <property type="protein sequence ID" value="GIH31412.1"/>
    <property type="molecule type" value="Genomic_DNA"/>
</dbReference>
<evidence type="ECO:0008006" key="4">
    <source>
        <dbReference type="Google" id="ProtNLM"/>
    </source>
</evidence>
<proteinExistence type="predicted"/>
<comment type="caution">
    <text evidence="2">The sequence shown here is derived from an EMBL/GenBank/DDBJ whole genome shotgun (WGS) entry which is preliminary data.</text>
</comment>
<evidence type="ECO:0000256" key="1">
    <source>
        <dbReference type="SAM" id="Coils"/>
    </source>
</evidence>
<organism evidence="2 3">
    <name type="scientific">Microbispora amethystogenes</name>
    <dbReference type="NCBI Taxonomy" id="1427754"/>
    <lineage>
        <taxon>Bacteria</taxon>
        <taxon>Bacillati</taxon>
        <taxon>Actinomycetota</taxon>
        <taxon>Actinomycetes</taxon>
        <taxon>Streptosporangiales</taxon>
        <taxon>Streptosporangiaceae</taxon>
        <taxon>Microbispora</taxon>
    </lineage>
</organism>
<evidence type="ECO:0000313" key="2">
    <source>
        <dbReference type="EMBL" id="GIH31412.1"/>
    </source>
</evidence>
<feature type="coiled-coil region" evidence="1">
    <location>
        <begin position="11"/>
        <end position="79"/>
    </location>
</feature>
<accession>A0ABQ4F9B7</accession>
<evidence type="ECO:0000313" key="3">
    <source>
        <dbReference type="Proteomes" id="UP000651728"/>
    </source>
</evidence>
<sequence length="83" mass="9520">MTEAGRCGMGDPELKKELEELDAQIERMRKESAQMREEIGQSWDAPTDMAERATLLTNVEQLEALIDDLQVRREQILRRMGSA</sequence>